<accession>A0A518JTY8</accession>
<sequence length="78" mass="9306">MFKEDKQSQAERTNRNILNFVLTTRQYVDQINDIMKAEFASLGLSPRIRLEDYGQRQKAFREAHRAFSEQRGRKGMPW</sequence>
<protein>
    <submittedName>
        <fullName evidence="1">Uncharacterized protein</fullName>
    </submittedName>
</protein>
<evidence type="ECO:0000313" key="1">
    <source>
        <dbReference type="EMBL" id="QDV69014.1"/>
    </source>
</evidence>
<name>A0A518JTY8_9BACT</name>
<gene>
    <name evidence="1" type="ORF">Poly24_27280</name>
</gene>
<keyword evidence="2" id="KW-1185">Reference proteome</keyword>
<reference evidence="1 2" key="1">
    <citation type="submission" date="2019-02" db="EMBL/GenBank/DDBJ databases">
        <title>Deep-cultivation of Planctomycetes and their phenomic and genomic characterization uncovers novel biology.</title>
        <authorList>
            <person name="Wiegand S."/>
            <person name="Jogler M."/>
            <person name="Boedeker C."/>
            <person name="Pinto D."/>
            <person name="Vollmers J."/>
            <person name="Rivas-Marin E."/>
            <person name="Kohn T."/>
            <person name="Peeters S.H."/>
            <person name="Heuer A."/>
            <person name="Rast P."/>
            <person name="Oberbeckmann S."/>
            <person name="Bunk B."/>
            <person name="Jeske O."/>
            <person name="Meyerdierks A."/>
            <person name="Storesund J.E."/>
            <person name="Kallscheuer N."/>
            <person name="Luecker S."/>
            <person name="Lage O.M."/>
            <person name="Pohl T."/>
            <person name="Merkel B.J."/>
            <person name="Hornburger P."/>
            <person name="Mueller R.-W."/>
            <person name="Bruemmer F."/>
            <person name="Labrenz M."/>
            <person name="Spormann A.M."/>
            <person name="Op den Camp H."/>
            <person name="Overmann J."/>
            <person name="Amann R."/>
            <person name="Jetten M.S.M."/>
            <person name="Mascher T."/>
            <person name="Medema M.H."/>
            <person name="Devos D.P."/>
            <person name="Kaster A.-K."/>
            <person name="Ovreas L."/>
            <person name="Rohde M."/>
            <person name="Galperin M.Y."/>
            <person name="Jogler C."/>
        </authorList>
    </citation>
    <scope>NUCLEOTIDE SEQUENCE [LARGE SCALE GENOMIC DNA]</scope>
    <source>
        <strain evidence="1 2">Poly24</strain>
    </source>
</reference>
<dbReference type="AlphaFoldDB" id="A0A518JTY8"/>
<evidence type="ECO:0000313" key="2">
    <source>
        <dbReference type="Proteomes" id="UP000315082"/>
    </source>
</evidence>
<dbReference type="Proteomes" id="UP000315082">
    <property type="component" value="Chromosome"/>
</dbReference>
<dbReference type="KEGG" id="rcf:Poly24_27280"/>
<organism evidence="1 2">
    <name type="scientific">Rosistilla carotiformis</name>
    <dbReference type="NCBI Taxonomy" id="2528017"/>
    <lineage>
        <taxon>Bacteria</taxon>
        <taxon>Pseudomonadati</taxon>
        <taxon>Planctomycetota</taxon>
        <taxon>Planctomycetia</taxon>
        <taxon>Pirellulales</taxon>
        <taxon>Pirellulaceae</taxon>
        <taxon>Rosistilla</taxon>
    </lineage>
</organism>
<dbReference type="EMBL" id="CP036348">
    <property type="protein sequence ID" value="QDV69014.1"/>
    <property type="molecule type" value="Genomic_DNA"/>
</dbReference>
<dbReference type="RefSeq" id="WP_145095812.1">
    <property type="nucleotide sequence ID" value="NZ_CP036348.1"/>
</dbReference>
<proteinExistence type="predicted"/>